<dbReference type="Proteomes" id="UP000053237">
    <property type="component" value="Unassembled WGS sequence"/>
</dbReference>
<sequence>MHFNFSLSIAAMAEEEDMIILSFFFQNKKVGWAIYDVTTTHLKILETHCASVDAMKELIERVINQFGISLLLISSRIETSVGIISWLQQYNDQNQTQIQSRIVKVRVTYPPDFDFEKACRQLKKVRISSTSQKLIEPASLEEHDASALYTLQREHKKLAELLSSQILQRCFLICQLKRYAINHIRYEYNMYLRLDNNWMNNIRRWLRFQRFYISSIHPYLFIFYF</sequence>
<evidence type="ECO:0000313" key="1">
    <source>
        <dbReference type="EMBL" id="CCI48497.1"/>
    </source>
</evidence>
<gene>
    <name evidence="1" type="ORF">BN9_096270</name>
</gene>
<dbReference type="EMBL" id="CAIX01000229">
    <property type="protein sequence ID" value="CCI48497.1"/>
    <property type="molecule type" value="Genomic_DNA"/>
</dbReference>
<dbReference type="InParanoid" id="A0A024GP56"/>
<protein>
    <submittedName>
        <fullName evidence="1">Uncharacterized protein</fullName>
    </submittedName>
</protein>
<reference evidence="1 2" key="1">
    <citation type="submission" date="2012-05" db="EMBL/GenBank/DDBJ databases">
        <title>Recombination and specialization in a pathogen metapopulation.</title>
        <authorList>
            <person name="Gardiner A."/>
            <person name="Kemen E."/>
            <person name="Schultz-Larsen T."/>
            <person name="MacLean D."/>
            <person name="Van Oosterhout C."/>
            <person name="Jones J.D.G."/>
        </authorList>
    </citation>
    <scope>NUCLEOTIDE SEQUENCE [LARGE SCALE GENOMIC DNA]</scope>
    <source>
        <strain evidence="1 2">Ac Nc2</strain>
    </source>
</reference>
<dbReference type="STRING" id="65357.A0A024GP56"/>
<organism evidence="1 2">
    <name type="scientific">Albugo candida</name>
    <dbReference type="NCBI Taxonomy" id="65357"/>
    <lineage>
        <taxon>Eukaryota</taxon>
        <taxon>Sar</taxon>
        <taxon>Stramenopiles</taxon>
        <taxon>Oomycota</taxon>
        <taxon>Peronosporomycetes</taxon>
        <taxon>Albuginales</taxon>
        <taxon>Albuginaceae</taxon>
        <taxon>Albugo</taxon>
    </lineage>
</organism>
<comment type="caution">
    <text evidence="1">The sequence shown here is derived from an EMBL/GenBank/DDBJ whole genome shotgun (WGS) entry which is preliminary data.</text>
</comment>
<keyword evidence="2" id="KW-1185">Reference proteome</keyword>
<proteinExistence type="predicted"/>
<name>A0A024GP56_9STRA</name>
<accession>A0A024GP56</accession>
<dbReference type="AlphaFoldDB" id="A0A024GP56"/>
<evidence type="ECO:0000313" key="2">
    <source>
        <dbReference type="Proteomes" id="UP000053237"/>
    </source>
</evidence>